<protein>
    <submittedName>
        <fullName evidence="1">Uncharacterized protein</fullName>
    </submittedName>
</protein>
<evidence type="ECO:0000313" key="2">
    <source>
        <dbReference type="Proteomes" id="UP000280091"/>
    </source>
</evidence>
<name>A0A495S7Y3_9FLAO</name>
<keyword evidence="2" id="KW-1185">Reference proteome</keyword>
<dbReference type="EMBL" id="RBXA01000001">
    <property type="protein sequence ID" value="RKS95256.1"/>
    <property type="molecule type" value="Genomic_DNA"/>
</dbReference>
<dbReference type="RefSeq" id="WP_121364393.1">
    <property type="nucleotide sequence ID" value="NZ_RBXA01000001.1"/>
</dbReference>
<evidence type="ECO:0000313" key="1">
    <source>
        <dbReference type="EMBL" id="RKS95256.1"/>
    </source>
</evidence>
<accession>A0A495S7Y3</accession>
<sequence>MIEPSTKVLDRINFDYSKWVKIQVNATDEKSTNEAGEYLIEIMIRAIKAEDEIKLEKKKANRTSKKNEDFYQYKKPEKADDEGYLSFLYETNPDKGIQGCFFLDGIIDHEIAKYMIQSGKLKLVEKKLHQGENFRAWTPFSDEELKFNK</sequence>
<proteinExistence type="predicted"/>
<organism evidence="1 2">
    <name type="scientific">Flavobacterium limicola</name>
    <dbReference type="NCBI Taxonomy" id="180441"/>
    <lineage>
        <taxon>Bacteria</taxon>
        <taxon>Pseudomonadati</taxon>
        <taxon>Bacteroidota</taxon>
        <taxon>Flavobacteriia</taxon>
        <taxon>Flavobacteriales</taxon>
        <taxon>Flavobacteriaceae</taxon>
        <taxon>Flavobacterium</taxon>
    </lineage>
</organism>
<dbReference type="AlphaFoldDB" id="A0A495S7Y3"/>
<reference evidence="1 2" key="1">
    <citation type="submission" date="2018-10" db="EMBL/GenBank/DDBJ databases">
        <title>Genomic Encyclopedia of Archaeal and Bacterial Type Strains, Phase II (KMG-II): from individual species to whole genera.</title>
        <authorList>
            <person name="Goeker M."/>
        </authorList>
    </citation>
    <scope>NUCLEOTIDE SEQUENCE [LARGE SCALE GENOMIC DNA]</scope>
    <source>
        <strain evidence="1 2">DSM 15094</strain>
    </source>
</reference>
<comment type="caution">
    <text evidence="1">The sequence shown here is derived from an EMBL/GenBank/DDBJ whole genome shotgun (WGS) entry which is preliminary data.</text>
</comment>
<dbReference type="Proteomes" id="UP000280091">
    <property type="component" value="Unassembled WGS sequence"/>
</dbReference>
<gene>
    <name evidence="1" type="ORF">BC952_0914</name>
</gene>